<accession>A0A852K7H8</accession>
<keyword evidence="4" id="KW-0472">Membrane</keyword>
<dbReference type="InterPro" id="IPR027417">
    <property type="entry name" value="P-loop_NTPase"/>
</dbReference>
<comment type="caution">
    <text evidence="6">The sequence shown here is derived from an EMBL/GenBank/DDBJ whole genome shotgun (WGS) entry which is preliminary data.</text>
</comment>
<sequence>SHGLSFQGDTQNDTWIFVLAVLLSSTLVYNSKGTIDQQAMDQLHFVLKLTELVKLKAAPQSSEDELKDSDKFVSFFPTFVWAVRDFTLQLSWNGRHISEDEYLESALKLKAGKG</sequence>
<keyword evidence="7" id="KW-1185">Reference proteome</keyword>
<gene>
    <name evidence="6" type="primary">Gbp4</name>
    <name evidence="6" type="ORF">UROIND_R10117</name>
</gene>
<organism evidence="6 7">
    <name type="scientific">Urocolius indicus</name>
    <name type="common">Red-faced mousebird</name>
    <name type="synonym">Colius indicus</name>
    <dbReference type="NCBI Taxonomy" id="458196"/>
    <lineage>
        <taxon>Eukaryota</taxon>
        <taxon>Metazoa</taxon>
        <taxon>Chordata</taxon>
        <taxon>Craniata</taxon>
        <taxon>Vertebrata</taxon>
        <taxon>Euteleostomi</taxon>
        <taxon>Archelosauria</taxon>
        <taxon>Archosauria</taxon>
        <taxon>Dinosauria</taxon>
        <taxon>Saurischia</taxon>
        <taxon>Theropoda</taxon>
        <taxon>Coelurosauria</taxon>
        <taxon>Aves</taxon>
        <taxon>Neognathae</taxon>
        <taxon>Neoaves</taxon>
        <taxon>Telluraves</taxon>
        <taxon>Coraciimorphae</taxon>
        <taxon>Coliiformes</taxon>
        <taxon>Coliidae</taxon>
        <taxon>Urocolius</taxon>
    </lineage>
</organism>
<evidence type="ECO:0000313" key="7">
    <source>
        <dbReference type="Proteomes" id="UP000654395"/>
    </source>
</evidence>
<evidence type="ECO:0000256" key="3">
    <source>
        <dbReference type="PROSITE-ProRule" id="PRU01052"/>
    </source>
</evidence>
<dbReference type="InterPro" id="IPR015894">
    <property type="entry name" value="Guanylate-bd_N"/>
</dbReference>
<name>A0A852K7H8_UROIN</name>
<feature type="non-terminal residue" evidence="6">
    <location>
        <position position="114"/>
    </location>
</feature>
<dbReference type="Pfam" id="PF02263">
    <property type="entry name" value="GBP"/>
    <property type="match status" value="1"/>
</dbReference>
<dbReference type="OrthoDB" id="2135133at2759"/>
<keyword evidence="2" id="KW-0342">GTP-binding</keyword>
<evidence type="ECO:0000256" key="2">
    <source>
        <dbReference type="ARBA" id="ARBA00023134"/>
    </source>
</evidence>
<dbReference type="AlphaFoldDB" id="A0A852K7H8"/>
<reference evidence="6" key="1">
    <citation type="submission" date="2020-02" db="EMBL/GenBank/DDBJ databases">
        <title>Bird 10,000 Genomes (B10K) Project - Family phase.</title>
        <authorList>
            <person name="Zhang G."/>
        </authorList>
    </citation>
    <scope>NUCLEOTIDE SEQUENCE</scope>
    <source>
        <strain evidence="6">B10K-DU-030-59</strain>
    </source>
</reference>
<evidence type="ECO:0000256" key="1">
    <source>
        <dbReference type="ARBA" id="ARBA00022741"/>
    </source>
</evidence>
<comment type="similarity">
    <text evidence="3">Belongs to the TRAFAC class dynamin-like GTPase superfamily. GB1/RHD3 GTPase family.</text>
</comment>
<feature type="domain" description="GB1/RHD3-type G" evidence="5">
    <location>
        <begin position="1"/>
        <end position="114"/>
    </location>
</feature>
<dbReference type="InterPro" id="IPR030386">
    <property type="entry name" value="G_GB1_RHD3_dom"/>
</dbReference>
<keyword evidence="4" id="KW-1133">Transmembrane helix</keyword>
<dbReference type="SUPFAM" id="SSF52540">
    <property type="entry name" value="P-loop containing nucleoside triphosphate hydrolases"/>
    <property type="match status" value="1"/>
</dbReference>
<evidence type="ECO:0000259" key="5">
    <source>
        <dbReference type="PROSITE" id="PS51715"/>
    </source>
</evidence>
<evidence type="ECO:0000256" key="4">
    <source>
        <dbReference type="SAM" id="Phobius"/>
    </source>
</evidence>
<dbReference type="PANTHER" id="PTHR10751">
    <property type="entry name" value="GUANYLATE BINDING PROTEIN"/>
    <property type="match status" value="1"/>
</dbReference>
<dbReference type="GO" id="GO:0003924">
    <property type="term" value="F:GTPase activity"/>
    <property type="evidence" value="ECO:0007669"/>
    <property type="project" value="InterPro"/>
</dbReference>
<protein>
    <submittedName>
        <fullName evidence="6">GBP4 protein</fullName>
    </submittedName>
</protein>
<dbReference type="GO" id="GO:0005525">
    <property type="term" value="F:GTP binding"/>
    <property type="evidence" value="ECO:0007669"/>
    <property type="project" value="UniProtKB-KW"/>
</dbReference>
<dbReference type="Gene3D" id="3.40.50.300">
    <property type="entry name" value="P-loop containing nucleotide triphosphate hydrolases"/>
    <property type="match status" value="1"/>
</dbReference>
<feature type="non-terminal residue" evidence="6">
    <location>
        <position position="1"/>
    </location>
</feature>
<feature type="transmembrane region" description="Helical" evidence="4">
    <location>
        <begin position="14"/>
        <end position="30"/>
    </location>
</feature>
<dbReference type="Proteomes" id="UP000654395">
    <property type="component" value="Unassembled WGS sequence"/>
</dbReference>
<keyword evidence="1" id="KW-0547">Nucleotide-binding</keyword>
<dbReference type="EMBL" id="WBNH01000329">
    <property type="protein sequence ID" value="NXX73852.1"/>
    <property type="molecule type" value="Genomic_DNA"/>
</dbReference>
<dbReference type="PROSITE" id="PS51715">
    <property type="entry name" value="G_GB1_RHD3"/>
    <property type="match status" value="1"/>
</dbReference>
<proteinExistence type="inferred from homology"/>
<keyword evidence="4" id="KW-0812">Transmembrane</keyword>
<evidence type="ECO:0000313" key="6">
    <source>
        <dbReference type="EMBL" id="NXX73852.1"/>
    </source>
</evidence>